<evidence type="ECO:0000313" key="2">
    <source>
        <dbReference type="EMBL" id="USG66740.1"/>
    </source>
</evidence>
<keyword evidence="3" id="KW-1185">Reference proteome</keyword>
<sequence length="75" mass="8188">MTEESMEMSMEESMEESIEYTEPLTGTLAEAAELDPLGIGYEPLARMWQVNPGAEAVPAFSDETEPGEGMVTKSK</sequence>
<name>A0ABY4WHW1_9BACL</name>
<gene>
    <name evidence="2" type="ORF">NDK47_05430</name>
</gene>
<dbReference type="EMBL" id="CP098755">
    <property type="protein sequence ID" value="USG66740.1"/>
    <property type="molecule type" value="Genomic_DNA"/>
</dbReference>
<evidence type="ECO:0000256" key="1">
    <source>
        <dbReference type="SAM" id="MobiDB-lite"/>
    </source>
</evidence>
<accession>A0ABY4WHW1</accession>
<dbReference type="RefSeq" id="WP_251873847.1">
    <property type="nucleotide sequence ID" value="NZ_CP098755.1"/>
</dbReference>
<dbReference type="Proteomes" id="UP001056500">
    <property type="component" value="Chromosome"/>
</dbReference>
<reference evidence="2" key="1">
    <citation type="submission" date="2022-06" db="EMBL/GenBank/DDBJ databases">
        <title>Genome sequencing of Brevibacillus sp. BB3-R1.</title>
        <authorList>
            <person name="Heo J."/>
            <person name="Lee D."/>
            <person name="Won M."/>
            <person name="Han B.-H."/>
            <person name="Hong S.-B."/>
            <person name="Kwon S.-W."/>
        </authorList>
    </citation>
    <scope>NUCLEOTIDE SEQUENCE</scope>
    <source>
        <strain evidence="2">BB3-R1</strain>
    </source>
</reference>
<protein>
    <submittedName>
        <fullName evidence="2">Uncharacterized protein</fullName>
    </submittedName>
</protein>
<feature type="region of interest" description="Disordered" evidence="1">
    <location>
        <begin position="1"/>
        <end position="20"/>
    </location>
</feature>
<evidence type="ECO:0000313" key="3">
    <source>
        <dbReference type="Proteomes" id="UP001056500"/>
    </source>
</evidence>
<feature type="compositionally biased region" description="Acidic residues" evidence="1">
    <location>
        <begin position="1"/>
        <end position="19"/>
    </location>
</feature>
<proteinExistence type="predicted"/>
<organism evidence="2 3">
    <name type="scientific">Brevibacillus ruminantium</name>
    <dbReference type="NCBI Taxonomy" id="2950604"/>
    <lineage>
        <taxon>Bacteria</taxon>
        <taxon>Bacillati</taxon>
        <taxon>Bacillota</taxon>
        <taxon>Bacilli</taxon>
        <taxon>Bacillales</taxon>
        <taxon>Paenibacillaceae</taxon>
        <taxon>Brevibacillus</taxon>
    </lineage>
</organism>